<protein>
    <submittedName>
        <fullName evidence="1">Uncharacterized protein</fullName>
    </submittedName>
</protein>
<keyword evidence="2" id="KW-1185">Reference proteome</keyword>
<proteinExistence type="predicted"/>
<accession>A0AA35WYP7</accession>
<dbReference type="EMBL" id="CASHTH010002539">
    <property type="protein sequence ID" value="CAI8031467.1"/>
    <property type="molecule type" value="Genomic_DNA"/>
</dbReference>
<evidence type="ECO:0000313" key="1">
    <source>
        <dbReference type="EMBL" id="CAI8031467.1"/>
    </source>
</evidence>
<feature type="non-terminal residue" evidence="1">
    <location>
        <position position="83"/>
    </location>
</feature>
<gene>
    <name evidence="1" type="ORF">GBAR_LOCUS17857</name>
</gene>
<organism evidence="1 2">
    <name type="scientific">Geodia barretti</name>
    <name type="common">Barrett's horny sponge</name>
    <dbReference type="NCBI Taxonomy" id="519541"/>
    <lineage>
        <taxon>Eukaryota</taxon>
        <taxon>Metazoa</taxon>
        <taxon>Porifera</taxon>
        <taxon>Demospongiae</taxon>
        <taxon>Heteroscleromorpha</taxon>
        <taxon>Tetractinellida</taxon>
        <taxon>Astrophorina</taxon>
        <taxon>Geodiidae</taxon>
        <taxon>Geodia</taxon>
    </lineage>
</organism>
<dbReference type="Proteomes" id="UP001174909">
    <property type="component" value="Unassembled WGS sequence"/>
</dbReference>
<sequence length="83" mass="9378">GFVCVWYGLRRERRGRELWGTRCSDRDWGGLVGVIKAPDHQTYTQAVHGVTNHSVLPHKYTCYTTLSPPLTASKPCLLCLSFI</sequence>
<comment type="caution">
    <text evidence="1">The sequence shown here is derived from an EMBL/GenBank/DDBJ whole genome shotgun (WGS) entry which is preliminary data.</text>
</comment>
<name>A0AA35WYP7_GEOBA</name>
<evidence type="ECO:0000313" key="2">
    <source>
        <dbReference type="Proteomes" id="UP001174909"/>
    </source>
</evidence>
<dbReference type="AlphaFoldDB" id="A0AA35WYP7"/>
<reference evidence="1" key="1">
    <citation type="submission" date="2023-03" db="EMBL/GenBank/DDBJ databases">
        <authorList>
            <person name="Steffen K."/>
            <person name="Cardenas P."/>
        </authorList>
    </citation>
    <scope>NUCLEOTIDE SEQUENCE</scope>
</reference>